<evidence type="ECO:0000313" key="1">
    <source>
        <dbReference type="EMBL" id="SBV87920.1"/>
    </source>
</evidence>
<accession>A0A1M4IK95</accession>
<name>A0A1M4IK95_9XANT</name>
<proteinExistence type="predicted"/>
<dbReference type="AlphaFoldDB" id="A0A1M4IK95"/>
<protein>
    <submittedName>
        <fullName evidence="1">Uncharacterized protein</fullName>
    </submittedName>
</protein>
<reference evidence="2" key="1">
    <citation type="submission" date="2016-07" db="EMBL/GenBank/DDBJ databases">
        <authorList>
            <person name="Florea S."/>
            <person name="Webb J.S."/>
            <person name="Jaromczyk J."/>
            <person name="Schardl C.L."/>
        </authorList>
    </citation>
    <scope>NUCLEOTIDE SEQUENCE [LARGE SCALE GENOMIC DNA]</scope>
</reference>
<dbReference type="RefSeq" id="WP_009602080.1">
    <property type="nucleotide sequence ID" value="NZ_CP076254.1"/>
</dbReference>
<gene>
    <name evidence="1" type="ORF">XTGNCPPB3709_1852</name>
</gene>
<evidence type="ECO:0000313" key="2">
    <source>
        <dbReference type="Proteomes" id="UP000184997"/>
    </source>
</evidence>
<dbReference type="Proteomes" id="UP000184997">
    <property type="component" value="Unassembled WGS sequence"/>
</dbReference>
<sequence length="215" mass="24107">MDKLASPSDISHELAPSRLSIVAQVMLDVLDKALLDTNTEHDCAYTRGTLPWGRIRNALKQLIATRRYPWLSLKHGGNDLLIGIGPHPVRFFLDDHLNPRKLRVLNPTESEAIQLELLPQSGDKSVDLWRFIVERALTEDDEHQVFFVGYNRMTEVVAQWQYSESVRSLHAVDDHIPAAAELAPLDLTPIYDEVATSGDSYEANANADAVGDRDL</sequence>
<dbReference type="EMBL" id="FLUK01000145">
    <property type="protein sequence ID" value="SBV87920.1"/>
    <property type="molecule type" value="Genomic_DNA"/>
</dbReference>
<organism evidence="1 2">
    <name type="scientific">Xanthomonas graminis pv. graminis</name>
    <dbReference type="NCBI Taxonomy" id="134874"/>
    <lineage>
        <taxon>Bacteria</taxon>
        <taxon>Pseudomonadati</taxon>
        <taxon>Pseudomonadota</taxon>
        <taxon>Gammaproteobacteria</taxon>
        <taxon>Lysobacterales</taxon>
        <taxon>Lysobacteraceae</taxon>
        <taxon>Xanthomonas</taxon>
        <taxon>Xanthomonas translucens group</taxon>
        <taxon>Xanthomonas graminis</taxon>
    </lineage>
</organism>